<dbReference type="Gene3D" id="2.60.40.2500">
    <property type="match status" value="1"/>
</dbReference>
<proteinExistence type="inferred from homology"/>
<feature type="chain" id="PRO_5030910047" evidence="3">
    <location>
        <begin position="28"/>
        <end position="272"/>
    </location>
</feature>
<evidence type="ECO:0000256" key="2">
    <source>
        <dbReference type="ARBA" id="ARBA00022729"/>
    </source>
</evidence>
<sequence>MNRSSNLALSAALAVAGLAAVVPVAVAQEVPAGAVAVGRRVVDTYAYVPDAVYPVRTGLGITTQIELDPSEQILDYSTGFSSGWELSRRDNVFYLKPKNVDVDTNMVVRTAAHSYIFELKVVATDWRELSQARAAGVQYKIRFSYPPESFGPATATGAEPEPEPVDLVRASTAIEKDRRYHYGYDYATRSKAAWMVPVAVYDDGRFTYIRLNDGVAFPSGNFPAVYARERERSEEFVVNTTVEGSTIIVHGTYPYLLMRHGDNVVGLRRKKQ</sequence>
<evidence type="ECO:0000313" key="4">
    <source>
        <dbReference type="EMBL" id="MBB1116353.1"/>
    </source>
</evidence>
<name>A0A7W3UYS0_9GAMM</name>
<dbReference type="CDD" id="cd06911">
    <property type="entry name" value="VirB9_CagX_TrbG"/>
    <property type="match status" value="1"/>
</dbReference>
<evidence type="ECO:0000313" key="5">
    <source>
        <dbReference type="Proteomes" id="UP000550609"/>
    </source>
</evidence>
<reference evidence="4 5" key="1">
    <citation type="submission" date="2020-08" db="EMBL/GenBank/DDBJ databases">
        <title>Stenotrophomonas sp. W1S232.</title>
        <authorList>
            <person name="Deng Y."/>
        </authorList>
    </citation>
    <scope>NUCLEOTIDE SEQUENCE [LARGE SCALE GENOMIC DNA]</scope>
    <source>
        <strain evidence="4 5">W1S232</strain>
    </source>
</reference>
<dbReference type="InterPro" id="IPR033645">
    <property type="entry name" value="VirB9/CagX/TrbG_C"/>
</dbReference>
<accession>A0A7W3UYS0</accession>
<organism evidence="4 5">
    <name type="scientific">Stenotrophomonas koreensis</name>
    <dbReference type="NCBI Taxonomy" id="266128"/>
    <lineage>
        <taxon>Bacteria</taxon>
        <taxon>Pseudomonadati</taxon>
        <taxon>Pseudomonadota</taxon>
        <taxon>Gammaproteobacteria</taxon>
        <taxon>Lysobacterales</taxon>
        <taxon>Lysobacteraceae</taxon>
        <taxon>Stenotrophomonas</taxon>
    </lineage>
</organism>
<gene>
    <name evidence="4" type="ORF">H4O09_04645</name>
</gene>
<feature type="signal peptide" evidence="3">
    <location>
        <begin position="1"/>
        <end position="27"/>
    </location>
</feature>
<evidence type="ECO:0000256" key="3">
    <source>
        <dbReference type="SAM" id="SignalP"/>
    </source>
</evidence>
<dbReference type="RefSeq" id="WP_057665893.1">
    <property type="nucleotide sequence ID" value="NZ_JACIUV010000002.1"/>
</dbReference>
<dbReference type="Pfam" id="PF03524">
    <property type="entry name" value="CagX"/>
    <property type="match status" value="1"/>
</dbReference>
<comment type="caution">
    <text evidence="4">The sequence shown here is derived from an EMBL/GenBank/DDBJ whole genome shotgun (WGS) entry which is preliminary data.</text>
</comment>
<evidence type="ECO:0000256" key="1">
    <source>
        <dbReference type="ARBA" id="ARBA00006135"/>
    </source>
</evidence>
<dbReference type="InterPro" id="IPR010258">
    <property type="entry name" value="Conjugal_tfr_TrbG/VirB9/CagX"/>
</dbReference>
<dbReference type="OrthoDB" id="5357875at2"/>
<dbReference type="AlphaFoldDB" id="A0A7W3UYS0"/>
<dbReference type="EMBL" id="JACIUV010000002">
    <property type="protein sequence ID" value="MBB1116353.1"/>
    <property type="molecule type" value="Genomic_DNA"/>
</dbReference>
<keyword evidence="2 3" id="KW-0732">Signal</keyword>
<dbReference type="Proteomes" id="UP000550609">
    <property type="component" value="Unassembled WGS sequence"/>
</dbReference>
<protein>
    <submittedName>
        <fullName evidence="4">TrbG/VirB9 family P-type conjugative transfer protein</fullName>
    </submittedName>
</protein>
<comment type="similarity">
    <text evidence="1">Belongs to the TrbG/VirB9 family.</text>
</comment>
<dbReference type="InterPro" id="IPR038161">
    <property type="entry name" value="VirB9/CagX/TrbG_C_sf"/>
</dbReference>